<protein>
    <recommendedName>
        <fullName evidence="3">HTH tetR-type domain-containing protein</fullName>
    </recommendedName>
</protein>
<evidence type="ECO:0000313" key="4">
    <source>
        <dbReference type="EMBL" id="KYH13769.1"/>
    </source>
</evidence>
<dbReference type="EMBL" id="LUGM01000002">
    <property type="protein sequence ID" value="KYH13769.1"/>
    <property type="molecule type" value="Genomic_DNA"/>
</dbReference>
<dbReference type="Pfam" id="PF00440">
    <property type="entry name" value="TetR_N"/>
    <property type="match status" value="1"/>
</dbReference>
<dbReference type="Proteomes" id="UP000075418">
    <property type="component" value="Unassembled WGS sequence"/>
</dbReference>
<dbReference type="InterPro" id="IPR009057">
    <property type="entry name" value="Homeodomain-like_sf"/>
</dbReference>
<dbReference type="SUPFAM" id="SSF46689">
    <property type="entry name" value="Homeodomain-like"/>
    <property type="match status" value="1"/>
</dbReference>
<proteinExistence type="predicted"/>
<evidence type="ECO:0000256" key="1">
    <source>
        <dbReference type="ARBA" id="ARBA00023125"/>
    </source>
</evidence>
<feature type="domain" description="HTH tetR-type" evidence="3">
    <location>
        <begin position="9"/>
        <end position="69"/>
    </location>
</feature>
<organism evidence="4 5">
    <name type="scientific">Staphylococcus kloosii</name>
    <dbReference type="NCBI Taxonomy" id="29384"/>
    <lineage>
        <taxon>Bacteria</taxon>
        <taxon>Bacillati</taxon>
        <taxon>Bacillota</taxon>
        <taxon>Bacilli</taxon>
        <taxon>Bacillales</taxon>
        <taxon>Staphylococcaceae</taxon>
        <taxon>Staphylococcus</taxon>
    </lineage>
</organism>
<evidence type="ECO:0000313" key="5">
    <source>
        <dbReference type="Proteomes" id="UP000075418"/>
    </source>
</evidence>
<accession>A0A151A305</accession>
<dbReference type="InterPro" id="IPR001647">
    <property type="entry name" value="HTH_TetR"/>
</dbReference>
<feature type="DNA-binding region" description="H-T-H motif" evidence="2">
    <location>
        <begin position="32"/>
        <end position="51"/>
    </location>
</feature>
<dbReference type="Gene3D" id="1.10.357.10">
    <property type="entry name" value="Tetracycline Repressor, domain 2"/>
    <property type="match status" value="1"/>
</dbReference>
<dbReference type="PANTHER" id="PTHR43479:SF11">
    <property type="entry name" value="ACREF_ENVCD OPERON REPRESSOR-RELATED"/>
    <property type="match status" value="1"/>
</dbReference>
<dbReference type="InterPro" id="IPR039532">
    <property type="entry name" value="TetR_C_Firmicutes"/>
</dbReference>
<dbReference type="RefSeq" id="WP_061854000.1">
    <property type="nucleotide sequence ID" value="NZ_LUGM01000002.1"/>
</dbReference>
<name>A0A151A305_9STAP</name>
<reference evidence="4 5" key="1">
    <citation type="submission" date="2016-02" db="EMBL/GenBank/DDBJ databases">
        <title>Draft genome sequence of hydrocarbon degrading Staphylococcus saprophyticus Strain CNV2, isolated from crude-oil contaminated soil from Noonmati Oil Refinery, Guwahati, Assam, India.</title>
        <authorList>
            <person name="Mukherjee A."/>
            <person name="Chettri B."/>
            <person name="Langpoklakpam J."/>
            <person name="Singh A.K."/>
            <person name="Chattopadhyay D.J."/>
        </authorList>
    </citation>
    <scope>NUCLEOTIDE SEQUENCE [LARGE SCALE GENOMIC DNA]</scope>
    <source>
        <strain evidence="4 5">CNV2</strain>
    </source>
</reference>
<dbReference type="AlphaFoldDB" id="A0A151A305"/>
<dbReference type="InterPro" id="IPR050624">
    <property type="entry name" value="HTH-type_Tx_Regulator"/>
</dbReference>
<sequence>MQPQSPVQKRTVQHIVHVTYQLLYTNYFDVITVQQICEEAEINRSTFYRYFEDKYDLLYYLAQYIGYTLKSRVNEIDTDSFVETFVSYFEANKKVFRHLFTSAKSGDIYQELIKVHSQLMFDESCEKSDELAIKIRESDYPEMLCDFMSAGLIEVLKNWVDNNYDDDAKELYHFFKNTIGPL</sequence>
<evidence type="ECO:0000256" key="2">
    <source>
        <dbReference type="PROSITE-ProRule" id="PRU00335"/>
    </source>
</evidence>
<gene>
    <name evidence="4" type="ORF">A0131_02980</name>
</gene>
<dbReference type="PROSITE" id="PS50977">
    <property type="entry name" value="HTH_TETR_2"/>
    <property type="match status" value="1"/>
</dbReference>
<dbReference type="GO" id="GO:0003677">
    <property type="term" value="F:DNA binding"/>
    <property type="evidence" value="ECO:0007669"/>
    <property type="project" value="UniProtKB-UniRule"/>
</dbReference>
<comment type="caution">
    <text evidence="4">The sequence shown here is derived from an EMBL/GenBank/DDBJ whole genome shotgun (WGS) entry which is preliminary data.</text>
</comment>
<dbReference type="PANTHER" id="PTHR43479">
    <property type="entry name" value="ACREF/ENVCD OPERON REPRESSOR-RELATED"/>
    <property type="match status" value="1"/>
</dbReference>
<evidence type="ECO:0000259" key="3">
    <source>
        <dbReference type="PROSITE" id="PS50977"/>
    </source>
</evidence>
<dbReference type="Pfam" id="PF14278">
    <property type="entry name" value="TetR_C_8"/>
    <property type="match status" value="1"/>
</dbReference>
<keyword evidence="1 2" id="KW-0238">DNA-binding</keyword>